<dbReference type="GO" id="GO:0031012">
    <property type="term" value="C:extracellular matrix"/>
    <property type="evidence" value="ECO:0007669"/>
    <property type="project" value="TreeGrafter"/>
</dbReference>
<keyword evidence="3" id="KW-0677">Repeat</keyword>
<evidence type="ECO:0000313" key="5">
    <source>
        <dbReference type="Proteomes" id="UP000504618"/>
    </source>
</evidence>
<feature type="signal peptide" evidence="4">
    <location>
        <begin position="1"/>
        <end position="20"/>
    </location>
</feature>
<dbReference type="Pfam" id="PF13516">
    <property type="entry name" value="LRR_6"/>
    <property type="match status" value="2"/>
</dbReference>
<protein>
    <submittedName>
        <fullName evidence="6">Protein artichoke-like</fullName>
    </submittedName>
</protein>
<evidence type="ECO:0000256" key="3">
    <source>
        <dbReference type="ARBA" id="ARBA00022737"/>
    </source>
</evidence>
<dbReference type="PROSITE" id="PS51450">
    <property type="entry name" value="LRR"/>
    <property type="match status" value="1"/>
</dbReference>
<dbReference type="SUPFAM" id="SSF52047">
    <property type="entry name" value="RNI-like"/>
    <property type="match status" value="1"/>
</dbReference>
<dbReference type="PANTHER" id="PTHR24373">
    <property type="entry name" value="SLIT RELATED LEUCINE-RICH REPEAT NEURONAL PROTEIN"/>
    <property type="match status" value="1"/>
</dbReference>
<feature type="chain" id="PRO_5026662354" evidence="4">
    <location>
        <begin position="21"/>
        <end position="454"/>
    </location>
</feature>
<dbReference type="PANTHER" id="PTHR24373:SF370">
    <property type="entry name" value="FISH-LIPS, ISOFORM E"/>
    <property type="match status" value="1"/>
</dbReference>
<dbReference type="InterPro" id="IPR050328">
    <property type="entry name" value="Dev_Immune_Receptor"/>
</dbReference>
<evidence type="ECO:0000256" key="4">
    <source>
        <dbReference type="SAM" id="SignalP"/>
    </source>
</evidence>
<dbReference type="InterPro" id="IPR003591">
    <property type="entry name" value="Leu-rich_rpt_typical-subtyp"/>
</dbReference>
<dbReference type="OrthoDB" id="676979at2759"/>
<keyword evidence="1" id="KW-0433">Leucine-rich repeat</keyword>
<keyword evidence="2 4" id="KW-0732">Signal</keyword>
<name>A0A6J1PD81_9HYME</name>
<evidence type="ECO:0000313" key="6">
    <source>
        <dbReference type="RefSeq" id="XP_024867351.1"/>
    </source>
</evidence>
<dbReference type="Gene3D" id="3.80.10.10">
    <property type="entry name" value="Ribonuclease Inhibitor"/>
    <property type="match status" value="4"/>
</dbReference>
<accession>A0A6J1PD81</accession>
<proteinExistence type="predicted"/>
<dbReference type="SUPFAM" id="SSF52075">
    <property type="entry name" value="Outer arm dynein light chain 1"/>
    <property type="match status" value="1"/>
</dbReference>
<dbReference type="InterPro" id="IPR032675">
    <property type="entry name" value="LRR_dom_sf"/>
</dbReference>
<dbReference type="AlphaFoldDB" id="A0A6J1PD81"/>
<dbReference type="PRINTS" id="PR00019">
    <property type="entry name" value="LEURICHRPT"/>
</dbReference>
<reference evidence="6" key="1">
    <citation type="submission" date="2025-08" db="UniProtKB">
        <authorList>
            <consortium name="RefSeq"/>
        </authorList>
    </citation>
    <scope>IDENTIFICATION</scope>
    <source>
        <tissue evidence="6">Whole body</tissue>
    </source>
</reference>
<evidence type="ECO:0000256" key="1">
    <source>
        <dbReference type="ARBA" id="ARBA00022614"/>
    </source>
</evidence>
<dbReference type="GeneID" id="112451729"/>
<dbReference type="SMART" id="SM00364">
    <property type="entry name" value="LRR_BAC"/>
    <property type="match status" value="3"/>
</dbReference>
<organism evidence="5 6">
    <name type="scientific">Temnothorax curvispinosus</name>
    <dbReference type="NCBI Taxonomy" id="300111"/>
    <lineage>
        <taxon>Eukaryota</taxon>
        <taxon>Metazoa</taxon>
        <taxon>Ecdysozoa</taxon>
        <taxon>Arthropoda</taxon>
        <taxon>Hexapoda</taxon>
        <taxon>Insecta</taxon>
        <taxon>Pterygota</taxon>
        <taxon>Neoptera</taxon>
        <taxon>Endopterygota</taxon>
        <taxon>Hymenoptera</taxon>
        <taxon>Apocrita</taxon>
        <taxon>Aculeata</taxon>
        <taxon>Formicoidea</taxon>
        <taxon>Formicidae</taxon>
        <taxon>Myrmicinae</taxon>
        <taxon>Temnothorax</taxon>
    </lineage>
</organism>
<dbReference type="Pfam" id="PF13855">
    <property type="entry name" value="LRR_8"/>
    <property type="match status" value="2"/>
</dbReference>
<dbReference type="Proteomes" id="UP000504618">
    <property type="component" value="Unplaced"/>
</dbReference>
<gene>
    <name evidence="6" type="primary">LOC112451729</name>
</gene>
<dbReference type="RefSeq" id="XP_024867351.1">
    <property type="nucleotide sequence ID" value="XM_025011583.1"/>
</dbReference>
<dbReference type="SMART" id="SM00369">
    <property type="entry name" value="LRR_TYP"/>
    <property type="match status" value="6"/>
</dbReference>
<dbReference type="InterPro" id="IPR001611">
    <property type="entry name" value="Leu-rich_rpt"/>
</dbReference>
<dbReference type="GO" id="GO:0005615">
    <property type="term" value="C:extracellular space"/>
    <property type="evidence" value="ECO:0007669"/>
    <property type="project" value="TreeGrafter"/>
</dbReference>
<keyword evidence="5" id="KW-1185">Reference proteome</keyword>
<evidence type="ECO:0000256" key="2">
    <source>
        <dbReference type="ARBA" id="ARBA00022729"/>
    </source>
</evidence>
<sequence>MMKANILIVLTLSFAGYSLQQPSMKTVSIRSREYETIHDIKITDNEIHKIQNCGNTEFVNLSEMYLRNIQNNVIQSDAIRHVSLHHNFFKKIPQNILNYVTYLSCFNLSRNSINLYKNNQIQHPYLQILDLSYQTTSDVNAIPQTETFDEETEDMYKYMTFDSTNIKLPNLQYLDLSGNDISTLLWGFNKSFPKLVRLDLVNINAQELDPHFFYKIPSSLRVLHLENNHLRNLMLQNVAEISTLYLNGNPLEKLNINSTTLRTLSLSNCTKLSAAFFDTPYLEILDLSRNNLNNDIGVHYEMFRALRVLLLDYNKFSYIPTLNNVQWVKELSLCYNMIKHISPNSFKYLTSLNKLSLKGNRIDNLERETFSGLDKLEYLDLSENQLNHLPTDWASPLKNLKYLNVNSNQFASISEMGIYSIISLNHLFVKNNTFTKITTLEIEPLPDFITIFLV</sequence>